<dbReference type="InterPro" id="IPR011278">
    <property type="entry name" value="2-MeCitrate/Citrate_synth_II"/>
</dbReference>
<evidence type="ECO:0000256" key="3">
    <source>
        <dbReference type="ARBA" id="ARBA00022532"/>
    </source>
</evidence>
<dbReference type="PANTHER" id="PTHR11739">
    <property type="entry name" value="CITRATE SYNTHASE"/>
    <property type="match status" value="1"/>
</dbReference>
<evidence type="ECO:0000256" key="5">
    <source>
        <dbReference type="ARBA" id="ARBA00049288"/>
    </source>
</evidence>
<gene>
    <name evidence="9" type="primary">prpC</name>
    <name evidence="9" type="ORF">RxyAA322_16050</name>
</gene>
<evidence type="ECO:0000256" key="1">
    <source>
        <dbReference type="ARBA" id="ARBA00004751"/>
    </source>
</evidence>
<dbReference type="Pfam" id="PF00285">
    <property type="entry name" value="Citrate_synt"/>
    <property type="match status" value="1"/>
</dbReference>
<keyword evidence="4 6" id="KW-0808">Transferase</keyword>
<dbReference type="InterPro" id="IPR002020">
    <property type="entry name" value="Citrate_synthase"/>
</dbReference>
<dbReference type="GO" id="GO:0005975">
    <property type="term" value="P:carbohydrate metabolic process"/>
    <property type="evidence" value="ECO:0007669"/>
    <property type="project" value="TreeGrafter"/>
</dbReference>
<dbReference type="Gene3D" id="1.10.580.10">
    <property type="entry name" value="Citrate Synthase, domain 1"/>
    <property type="match status" value="1"/>
</dbReference>
<comment type="catalytic activity">
    <reaction evidence="5">
        <text>oxaloacetate + acetyl-CoA + H2O = citrate + CoA + H(+)</text>
        <dbReference type="Rhea" id="RHEA:16845"/>
        <dbReference type="ChEBI" id="CHEBI:15377"/>
        <dbReference type="ChEBI" id="CHEBI:15378"/>
        <dbReference type="ChEBI" id="CHEBI:16452"/>
        <dbReference type="ChEBI" id="CHEBI:16947"/>
        <dbReference type="ChEBI" id="CHEBI:57287"/>
        <dbReference type="ChEBI" id="CHEBI:57288"/>
        <dbReference type="EC" id="2.3.3.16"/>
    </reaction>
</comment>
<accession>A0A510HIE4</accession>
<comment type="pathway">
    <text evidence="1">Carbohydrate metabolism; tricarboxylic acid cycle; isocitrate from oxaloacetate: step 1/2.</text>
</comment>
<dbReference type="PROSITE" id="PS00480">
    <property type="entry name" value="CITRATE_SYNTHASE"/>
    <property type="match status" value="1"/>
</dbReference>
<dbReference type="Proteomes" id="UP000318065">
    <property type="component" value="Chromosome"/>
</dbReference>
<dbReference type="UniPathway" id="UPA00223"/>
<dbReference type="GO" id="GO:0050440">
    <property type="term" value="F:2-methylcitrate synthase activity"/>
    <property type="evidence" value="ECO:0007669"/>
    <property type="project" value="TreeGrafter"/>
</dbReference>
<feature type="active site" evidence="7">
    <location>
        <position position="257"/>
    </location>
</feature>
<dbReference type="PRINTS" id="PR00143">
    <property type="entry name" value="CITRTSNTHASE"/>
</dbReference>
<evidence type="ECO:0000256" key="6">
    <source>
        <dbReference type="PIRNR" id="PIRNR001369"/>
    </source>
</evidence>
<dbReference type="GO" id="GO:0019679">
    <property type="term" value="P:propionate metabolic process, methylcitrate cycle"/>
    <property type="evidence" value="ECO:0007669"/>
    <property type="project" value="TreeGrafter"/>
</dbReference>
<dbReference type="SUPFAM" id="SSF48256">
    <property type="entry name" value="Citrate synthase"/>
    <property type="match status" value="1"/>
</dbReference>
<evidence type="ECO:0000256" key="7">
    <source>
        <dbReference type="PIRSR" id="PIRSR001369-1"/>
    </source>
</evidence>
<dbReference type="InterPro" id="IPR024176">
    <property type="entry name" value="Citrate_synthase_bac-typ"/>
</dbReference>
<evidence type="ECO:0000313" key="10">
    <source>
        <dbReference type="Proteomes" id="UP000318065"/>
    </source>
</evidence>
<sequence>MAKKSVGLSGAIAGDTAICTVGSSGDSLEYRGYPIEDLAEKATFEEVMHLLIRGELPNERELEEYKRELSGLRGLPDELKTVLERIPASTHPMEVLRTGCSMLGTLEHEGEGRDARRIGERLVSCFPSMLLYWHHFTHSGKRIETDTGEDSLAGHFLRLLHGTEPGEEQRRAVDVSLILYAEHEFNASTFTARIIASTGSDFYSAITGAIGALRGPLHGGANEAAMEFIERFRTPEEAEEGLREALSRGERLMGFGHPVYTRVDPRSDIIKGWSRRLSEGHEEGYLYAVSERIEQIMHEEKGLFPNLDFYSASAYRFCGIPTEMFTPLFVFSRTSGWTAHVVEQRESGKIIRPSANYIGPEQREFVPLEER</sequence>
<dbReference type="InterPro" id="IPR036969">
    <property type="entry name" value="Citrate_synthase_sf"/>
</dbReference>
<evidence type="ECO:0000256" key="4">
    <source>
        <dbReference type="ARBA" id="ARBA00022679"/>
    </source>
</evidence>
<organism evidence="9 10">
    <name type="scientific">Rubrobacter xylanophilus</name>
    <dbReference type="NCBI Taxonomy" id="49319"/>
    <lineage>
        <taxon>Bacteria</taxon>
        <taxon>Bacillati</taxon>
        <taxon>Actinomycetota</taxon>
        <taxon>Rubrobacteria</taxon>
        <taxon>Rubrobacterales</taxon>
        <taxon>Rubrobacteraceae</taxon>
        <taxon>Rubrobacter</taxon>
    </lineage>
</organism>
<evidence type="ECO:0000256" key="2">
    <source>
        <dbReference type="ARBA" id="ARBA00010566"/>
    </source>
</evidence>
<dbReference type="EMBL" id="AP019791">
    <property type="protein sequence ID" value="BBL79751.1"/>
    <property type="molecule type" value="Genomic_DNA"/>
</dbReference>
<dbReference type="PIRSF" id="PIRSF001369">
    <property type="entry name" value="Citrate_synth"/>
    <property type="match status" value="1"/>
</dbReference>
<dbReference type="GO" id="GO:0005737">
    <property type="term" value="C:cytoplasm"/>
    <property type="evidence" value="ECO:0007669"/>
    <property type="project" value="InterPro"/>
</dbReference>
<dbReference type="GO" id="GO:0036440">
    <property type="term" value="F:citrate synthase activity"/>
    <property type="evidence" value="ECO:0007669"/>
    <property type="project" value="UniProtKB-EC"/>
</dbReference>
<dbReference type="AlphaFoldDB" id="A0A510HIE4"/>
<dbReference type="CDD" id="cd06108">
    <property type="entry name" value="Ec2MCS_like"/>
    <property type="match status" value="1"/>
</dbReference>
<keyword evidence="3" id="KW-0816">Tricarboxylic acid cycle</keyword>
<evidence type="ECO:0000313" key="9">
    <source>
        <dbReference type="EMBL" id="BBL79751.1"/>
    </source>
</evidence>
<proteinExistence type="inferred from homology"/>
<name>A0A510HIE4_9ACTN</name>
<comment type="similarity">
    <text evidence="2 6 8">Belongs to the citrate synthase family.</text>
</comment>
<dbReference type="InterPro" id="IPR016143">
    <property type="entry name" value="Citrate_synth-like_sm_a-sub"/>
</dbReference>
<dbReference type="PANTHER" id="PTHR11739:SF25">
    <property type="entry name" value="CITRATE SYNTHASE-RELATED PROTEIN DDB_G0287281"/>
    <property type="match status" value="1"/>
</dbReference>
<dbReference type="InterPro" id="IPR019810">
    <property type="entry name" value="Citrate_synthase_AS"/>
</dbReference>
<feature type="active site" evidence="7">
    <location>
        <position position="308"/>
    </location>
</feature>
<dbReference type="FunFam" id="1.10.230.10:FF:000003">
    <property type="entry name" value="Citrate synthase"/>
    <property type="match status" value="1"/>
</dbReference>
<dbReference type="Gene3D" id="1.10.230.10">
    <property type="entry name" value="Cytochrome P450-Terp, domain 2"/>
    <property type="match status" value="1"/>
</dbReference>
<evidence type="ECO:0000256" key="8">
    <source>
        <dbReference type="RuleBase" id="RU003406"/>
    </source>
</evidence>
<dbReference type="NCBIfam" id="NF009006">
    <property type="entry name" value="PRK12351.1"/>
    <property type="match status" value="1"/>
</dbReference>
<dbReference type="InterPro" id="IPR016142">
    <property type="entry name" value="Citrate_synth-like_lrg_a-sub"/>
</dbReference>
<dbReference type="GO" id="GO:0006099">
    <property type="term" value="P:tricarboxylic acid cycle"/>
    <property type="evidence" value="ECO:0007669"/>
    <property type="project" value="UniProtKB-UniPathway"/>
</dbReference>
<reference evidence="9" key="1">
    <citation type="journal article" date="2019" name="Microbiol. Resour. Announc.">
        <title>Complete Genome Sequence of Rubrobacter xylanophilus Strain AA3-22, Isolated from Arima Onsen in Japan.</title>
        <authorList>
            <person name="Tomariguchi N."/>
            <person name="Miyazaki K."/>
        </authorList>
    </citation>
    <scope>NUCLEOTIDE SEQUENCE [LARGE SCALE GENOMIC DNA]</scope>
    <source>
        <strain evidence="9">AA3-22</strain>
    </source>
</reference>
<dbReference type="NCBIfam" id="TIGR01800">
    <property type="entry name" value="cit_synth_II"/>
    <property type="match status" value="1"/>
</dbReference>
<keyword evidence="10" id="KW-1185">Reference proteome</keyword>
<protein>
    <recommendedName>
        <fullName evidence="6">Citrate synthase</fullName>
    </recommendedName>
</protein>